<name>A0A222VIX3_9PSEU</name>
<evidence type="ECO:0000313" key="1">
    <source>
        <dbReference type="EMBL" id="SDC68691.1"/>
    </source>
</evidence>
<gene>
    <name evidence="1" type="ORF">SAMN05421630_103196</name>
</gene>
<dbReference type="AlphaFoldDB" id="A0A222VIX3"/>
<dbReference type="Proteomes" id="UP000199494">
    <property type="component" value="Unassembled WGS sequence"/>
</dbReference>
<organism evidence="1 2">
    <name type="scientific">Prauserella marina</name>
    <dbReference type="NCBI Taxonomy" id="530584"/>
    <lineage>
        <taxon>Bacteria</taxon>
        <taxon>Bacillati</taxon>
        <taxon>Actinomycetota</taxon>
        <taxon>Actinomycetes</taxon>
        <taxon>Pseudonocardiales</taxon>
        <taxon>Pseudonocardiaceae</taxon>
        <taxon>Prauserella</taxon>
    </lineage>
</organism>
<reference evidence="1 2" key="1">
    <citation type="submission" date="2016-10" db="EMBL/GenBank/DDBJ databases">
        <authorList>
            <person name="de Groot N.N."/>
        </authorList>
    </citation>
    <scope>NUCLEOTIDE SEQUENCE [LARGE SCALE GENOMIC DNA]</scope>
    <source>
        <strain evidence="1 2">CGMCC 4.5506</strain>
    </source>
</reference>
<dbReference type="STRING" id="530584.SAMN05421630_103196"/>
<dbReference type="KEGG" id="pmad:BAY61_01220"/>
<dbReference type="EMBL" id="FMZE01000003">
    <property type="protein sequence ID" value="SDC68691.1"/>
    <property type="molecule type" value="Genomic_DNA"/>
</dbReference>
<accession>A0A222VIX3</accession>
<sequence>MTSGSARRGQRPADTTSFEKKLTRICVGLVIAGPVLGMGAGMLGAGEIYPSDYMIPVALGVMLGLIGLGLLIAACAGLYLLGGWKATPFGFAFVGGFAALVYGLVEIDRAWRDTGVILLAISCAAFWVAPALSKRPKKSGKRAPAVPGKTAGVGGVFAVGAAIAIAGHLTDVWWLMLFGAMAAGTAAGGGIAMWLERRAQDEAA</sequence>
<proteinExistence type="predicted"/>
<protein>
    <submittedName>
        <fullName evidence="1">Uncharacterized protein</fullName>
    </submittedName>
</protein>
<keyword evidence="2" id="KW-1185">Reference proteome</keyword>
<dbReference type="OrthoDB" id="3696417at2"/>
<evidence type="ECO:0000313" key="2">
    <source>
        <dbReference type="Proteomes" id="UP000199494"/>
    </source>
</evidence>
<dbReference type="RefSeq" id="WP_091801420.1">
    <property type="nucleotide sequence ID" value="NZ_CP016353.1"/>
</dbReference>